<keyword evidence="3" id="KW-1185">Reference proteome</keyword>
<organism evidence="2 3">
    <name type="scientific">Pseudorhodoferax aquiterrae</name>
    <dbReference type="NCBI Taxonomy" id="747304"/>
    <lineage>
        <taxon>Bacteria</taxon>
        <taxon>Pseudomonadati</taxon>
        <taxon>Pseudomonadota</taxon>
        <taxon>Betaproteobacteria</taxon>
        <taxon>Burkholderiales</taxon>
        <taxon>Comamonadaceae</taxon>
    </lineage>
</organism>
<keyword evidence="1" id="KW-1133">Transmembrane helix</keyword>
<accession>A0ABQ3G9I5</accession>
<sequence length="77" mass="8772">MKTTSREATNAQHLEYLRKRSGIEHARYVRDRMGWRWAPGVVMWTLRHSVAVRAALVFALMAGLVGVDPTALPELLR</sequence>
<protein>
    <submittedName>
        <fullName evidence="2">Uncharacterized protein</fullName>
    </submittedName>
</protein>
<dbReference type="Proteomes" id="UP000626210">
    <property type="component" value="Unassembled WGS sequence"/>
</dbReference>
<dbReference type="EMBL" id="BMYK01000026">
    <property type="protein sequence ID" value="GHC98514.1"/>
    <property type="molecule type" value="Genomic_DNA"/>
</dbReference>
<evidence type="ECO:0000256" key="1">
    <source>
        <dbReference type="SAM" id="Phobius"/>
    </source>
</evidence>
<name>A0ABQ3G9I5_9BURK</name>
<comment type="caution">
    <text evidence="2">The sequence shown here is derived from an EMBL/GenBank/DDBJ whole genome shotgun (WGS) entry which is preliminary data.</text>
</comment>
<gene>
    <name evidence="2" type="ORF">GCM10007320_54400</name>
</gene>
<evidence type="ECO:0000313" key="3">
    <source>
        <dbReference type="Proteomes" id="UP000626210"/>
    </source>
</evidence>
<keyword evidence="1" id="KW-0472">Membrane</keyword>
<evidence type="ECO:0000313" key="2">
    <source>
        <dbReference type="EMBL" id="GHC98514.1"/>
    </source>
</evidence>
<feature type="transmembrane region" description="Helical" evidence="1">
    <location>
        <begin position="50"/>
        <end position="67"/>
    </location>
</feature>
<keyword evidence="1" id="KW-0812">Transmembrane</keyword>
<proteinExistence type="predicted"/>
<reference evidence="3" key="1">
    <citation type="journal article" date="2019" name="Int. J. Syst. Evol. Microbiol.">
        <title>The Global Catalogue of Microorganisms (GCM) 10K type strain sequencing project: providing services to taxonomists for standard genome sequencing and annotation.</title>
        <authorList>
            <consortium name="The Broad Institute Genomics Platform"/>
            <consortium name="The Broad Institute Genome Sequencing Center for Infectious Disease"/>
            <person name="Wu L."/>
            <person name="Ma J."/>
        </authorList>
    </citation>
    <scope>NUCLEOTIDE SEQUENCE [LARGE SCALE GENOMIC DNA]</scope>
    <source>
        <strain evidence="3">KCTC 23314</strain>
    </source>
</reference>
<dbReference type="RefSeq" id="WP_189690018.1">
    <property type="nucleotide sequence ID" value="NZ_BMYK01000026.1"/>
</dbReference>